<sequence>MRGTPITDREAYPAAWITLAALAGAFLLWRFALGAPTVSRCWIWEHWHVYCPGCGGTRALIALAHGQIGEALWCHLPVVVTLVLAAAYLLTQTVWRLRGKRGWALHYRPSWPVLLVGLFLVNCLVRNVLWLGFGIPL</sequence>
<organism evidence="2 3">
    <name type="scientific">Candidatus Oscillibacter excrementigallinarum</name>
    <dbReference type="NCBI Taxonomy" id="2838716"/>
    <lineage>
        <taxon>Bacteria</taxon>
        <taxon>Bacillati</taxon>
        <taxon>Bacillota</taxon>
        <taxon>Clostridia</taxon>
        <taxon>Eubacteriales</taxon>
        <taxon>Oscillospiraceae</taxon>
        <taxon>Oscillibacter</taxon>
    </lineage>
</organism>
<dbReference type="Proteomes" id="UP000823824">
    <property type="component" value="Unassembled WGS sequence"/>
</dbReference>
<dbReference type="Pfam" id="PF10825">
    <property type="entry name" value="DUF2752"/>
    <property type="match status" value="1"/>
</dbReference>
<dbReference type="EMBL" id="DWZJ01000074">
    <property type="protein sequence ID" value="HJB13776.1"/>
    <property type="molecule type" value="Genomic_DNA"/>
</dbReference>
<keyword evidence="1" id="KW-0812">Transmembrane</keyword>
<proteinExistence type="predicted"/>
<comment type="caution">
    <text evidence="2">The sequence shown here is derived from an EMBL/GenBank/DDBJ whole genome shotgun (WGS) entry which is preliminary data.</text>
</comment>
<evidence type="ECO:0000313" key="2">
    <source>
        <dbReference type="EMBL" id="HJB13776.1"/>
    </source>
</evidence>
<feature type="transmembrane region" description="Helical" evidence="1">
    <location>
        <begin position="111"/>
        <end position="133"/>
    </location>
</feature>
<gene>
    <name evidence="2" type="ORF">H9787_08695</name>
</gene>
<name>A0A9D2RSI7_9FIRM</name>
<dbReference type="AlphaFoldDB" id="A0A9D2RSI7"/>
<feature type="transmembrane region" description="Helical" evidence="1">
    <location>
        <begin position="70"/>
        <end position="90"/>
    </location>
</feature>
<reference evidence="2" key="2">
    <citation type="submission" date="2021-04" db="EMBL/GenBank/DDBJ databases">
        <authorList>
            <person name="Gilroy R."/>
        </authorList>
    </citation>
    <scope>NUCLEOTIDE SEQUENCE</scope>
    <source>
        <strain evidence="2">ChiBcec18-1249</strain>
    </source>
</reference>
<dbReference type="InterPro" id="IPR021215">
    <property type="entry name" value="DUF2752"/>
</dbReference>
<protein>
    <submittedName>
        <fullName evidence="2">DUF2752 domain-containing protein</fullName>
    </submittedName>
</protein>
<evidence type="ECO:0000313" key="3">
    <source>
        <dbReference type="Proteomes" id="UP000823824"/>
    </source>
</evidence>
<evidence type="ECO:0000256" key="1">
    <source>
        <dbReference type="SAM" id="Phobius"/>
    </source>
</evidence>
<keyword evidence="1" id="KW-0472">Membrane</keyword>
<reference evidence="2" key="1">
    <citation type="journal article" date="2021" name="PeerJ">
        <title>Extensive microbial diversity within the chicken gut microbiome revealed by metagenomics and culture.</title>
        <authorList>
            <person name="Gilroy R."/>
            <person name="Ravi A."/>
            <person name="Getino M."/>
            <person name="Pursley I."/>
            <person name="Horton D.L."/>
            <person name="Alikhan N.F."/>
            <person name="Baker D."/>
            <person name="Gharbi K."/>
            <person name="Hall N."/>
            <person name="Watson M."/>
            <person name="Adriaenssens E.M."/>
            <person name="Foster-Nyarko E."/>
            <person name="Jarju S."/>
            <person name="Secka A."/>
            <person name="Antonio M."/>
            <person name="Oren A."/>
            <person name="Chaudhuri R.R."/>
            <person name="La Ragione R."/>
            <person name="Hildebrand F."/>
            <person name="Pallen M.J."/>
        </authorList>
    </citation>
    <scope>NUCLEOTIDE SEQUENCE</scope>
    <source>
        <strain evidence="2">ChiBcec18-1249</strain>
    </source>
</reference>
<feature type="transmembrane region" description="Helical" evidence="1">
    <location>
        <begin position="12"/>
        <end position="32"/>
    </location>
</feature>
<accession>A0A9D2RSI7</accession>
<keyword evidence="1" id="KW-1133">Transmembrane helix</keyword>